<accession>A0A2K8UCR8</accession>
<organism evidence="3 4">
    <name type="scientific">Candidatus Thiodictyon syntrophicum</name>
    <dbReference type="NCBI Taxonomy" id="1166950"/>
    <lineage>
        <taxon>Bacteria</taxon>
        <taxon>Pseudomonadati</taxon>
        <taxon>Pseudomonadota</taxon>
        <taxon>Gammaproteobacteria</taxon>
        <taxon>Chromatiales</taxon>
        <taxon>Chromatiaceae</taxon>
        <taxon>Thiodictyon</taxon>
    </lineage>
</organism>
<dbReference type="SUPFAM" id="SSF143120">
    <property type="entry name" value="YefM-like"/>
    <property type="match status" value="1"/>
</dbReference>
<dbReference type="EMBL" id="CP020370">
    <property type="protein sequence ID" value="AUB83392.1"/>
    <property type="molecule type" value="Genomic_DNA"/>
</dbReference>
<dbReference type="InterPro" id="IPR036165">
    <property type="entry name" value="YefM-like_sf"/>
</dbReference>
<comment type="similarity">
    <text evidence="1 2">Belongs to the phD/YefM antitoxin family.</text>
</comment>
<evidence type="ECO:0000256" key="1">
    <source>
        <dbReference type="ARBA" id="ARBA00009981"/>
    </source>
</evidence>
<dbReference type="PANTHER" id="PTHR35377">
    <property type="entry name" value="ANTITOXIN VAPB49-RELATED-RELATED"/>
    <property type="match status" value="1"/>
</dbReference>
<name>A0A2K8UCR8_9GAMM</name>
<evidence type="ECO:0000313" key="4">
    <source>
        <dbReference type="Proteomes" id="UP000232638"/>
    </source>
</evidence>
<dbReference type="AlphaFoldDB" id="A0A2K8UCR8"/>
<gene>
    <name evidence="3" type="ORF">THSYN_22225</name>
</gene>
<dbReference type="RefSeq" id="WP_216644612.1">
    <property type="nucleotide sequence ID" value="NZ_CP020370.1"/>
</dbReference>
<dbReference type="Proteomes" id="UP000232638">
    <property type="component" value="Chromosome"/>
</dbReference>
<dbReference type="Gene3D" id="3.40.1620.10">
    <property type="entry name" value="YefM-like domain"/>
    <property type="match status" value="1"/>
</dbReference>
<reference evidence="3 4" key="1">
    <citation type="submission" date="2017-03" db="EMBL/GenBank/DDBJ databases">
        <title>Complete genome sequence of Candidatus 'Thiodictyon syntrophicum' sp. nov. strain Cad16T, a photolithoautotroph purple sulfur bacterium isolated from an alpine meromictic lake.</title>
        <authorList>
            <person name="Luedin S.M."/>
            <person name="Pothier J.F."/>
            <person name="Danza F."/>
            <person name="Storelli N."/>
            <person name="Wittwer M."/>
            <person name="Tonolla M."/>
        </authorList>
    </citation>
    <scope>NUCLEOTIDE SEQUENCE [LARGE SCALE GENOMIC DNA]</scope>
    <source>
        <strain evidence="3 4">Cad16T</strain>
    </source>
</reference>
<keyword evidence="4" id="KW-1185">Reference proteome</keyword>
<protein>
    <recommendedName>
        <fullName evidence="2">Antitoxin</fullName>
    </recommendedName>
</protein>
<dbReference type="InterPro" id="IPR006442">
    <property type="entry name" value="Antitoxin_Phd/YefM"/>
</dbReference>
<dbReference type="KEGG" id="tsy:THSYN_22225"/>
<comment type="function">
    <text evidence="2">Antitoxin component of a type II toxin-antitoxin (TA) system.</text>
</comment>
<proteinExistence type="inferred from homology"/>
<evidence type="ECO:0000256" key="2">
    <source>
        <dbReference type="RuleBase" id="RU362080"/>
    </source>
</evidence>
<dbReference type="Pfam" id="PF02604">
    <property type="entry name" value="PhdYeFM_antitox"/>
    <property type="match status" value="1"/>
</dbReference>
<dbReference type="InterPro" id="IPR051416">
    <property type="entry name" value="phD-YefM_TA_antitoxins"/>
</dbReference>
<dbReference type="NCBIfam" id="TIGR01552">
    <property type="entry name" value="phd_fam"/>
    <property type="match status" value="1"/>
</dbReference>
<sequence length="91" mass="9764">MIQVNVHEIKAKLSGYLAAVARGERVVIARRNVPVAELIPIAPPRTVPRPLGQGPREEGYELPDAFWEPLPDGLAAAFNGLAQTPTTGQAQ</sequence>
<evidence type="ECO:0000313" key="3">
    <source>
        <dbReference type="EMBL" id="AUB83392.1"/>
    </source>
</evidence>